<dbReference type="InterPro" id="IPR015424">
    <property type="entry name" value="PyrdxlP-dep_Trfase"/>
</dbReference>
<reference evidence="8 9" key="1">
    <citation type="submission" date="2023-01" db="EMBL/GenBank/DDBJ databases">
        <title>Novel diversity within Roseofilum (Cyanobacteria; Desertifilaceae) from marine benthic mats with descriptions of four novel species.</title>
        <authorList>
            <person name="Wang Y."/>
            <person name="Berthold D.E."/>
            <person name="Hu J."/>
            <person name="Lefler F.W."/>
            <person name="Laughinghouse H.D. IV."/>
        </authorList>
    </citation>
    <scope>NUCLEOTIDE SEQUENCE [LARGE SCALE GENOMIC DNA]</scope>
    <source>
        <strain evidence="8 9">BLCC-M143</strain>
    </source>
</reference>
<accession>A0ABT7BZN7</accession>
<dbReference type="Gene3D" id="3.40.640.10">
    <property type="entry name" value="Type I PLP-dependent aspartate aminotransferase-like (Major domain)"/>
    <property type="match status" value="1"/>
</dbReference>
<dbReference type="EMBL" id="JAQOSQ010000017">
    <property type="protein sequence ID" value="MDJ1184660.1"/>
    <property type="molecule type" value="Genomic_DNA"/>
</dbReference>
<dbReference type="GO" id="GO:0031071">
    <property type="term" value="F:cysteine desulfurase activity"/>
    <property type="evidence" value="ECO:0007669"/>
    <property type="project" value="UniProtKB-EC"/>
</dbReference>
<evidence type="ECO:0000256" key="2">
    <source>
        <dbReference type="ARBA" id="ARBA00010447"/>
    </source>
</evidence>
<dbReference type="EC" id="2.8.1.7" evidence="3"/>
<dbReference type="SUPFAM" id="SSF53383">
    <property type="entry name" value="PLP-dependent transferases"/>
    <property type="match status" value="1"/>
</dbReference>
<keyword evidence="4 8" id="KW-0808">Transferase</keyword>
<dbReference type="InterPro" id="IPR015421">
    <property type="entry name" value="PyrdxlP-dep_Trfase_major"/>
</dbReference>
<comment type="cofactor">
    <cofactor evidence="1">
        <name>pyridoxal 5'-phosphate</name>
        <dbReference type="ChEBI" id="CHEBI:597326"/>
    </cofactor>
</comment>
<evidence type="ECO:0000313" key="8">
    <source>
        <dbReference type="EMBL" id="MDJ1184660.1"/>
    </source>
</evidence>
<feature type="domain" description="Aminotransferase class V" evidence="7">
    <location>
        <begin position="31"/>
        <end position="404"/>
    </location>
</feature>
<evidence type="ECO:0000256" key="6">
    <source>
        <dbReference type="ARBA" id="ARBA00050776"/>
    </source>
</evidence>
<dbReference type="CDD" id="cd06453">
    <property type="entry name" value="SufS_like"/>
    <property type="match status" value="1"/>
</dbReference>
<evidence type="ECO:0000313" key="9">
    <source>
        <dbReference type="Proteomes" id="UP001232992"/>
    </source>
</evidence>
<dbReference type="InterPro" id="IPR010970">
    <property type="entry name" value="Cys_dSase_SufS"/>
</dbReference>
<proteinExistence type="inferred from homology"/>
<comment type="caution">
    <text evidence="8">The sequence shown here is derived from an EMBL/GenBank/DDBJ whole genome shotgun (WGS) entry which is preliminary data.</text>
</comment>
<keyword evidence="9" id="KW-1185">Reference proteome</keyword>
<evidence type="ECO:0000256" key="5">
    <source>
        <dbReference type="ARBA" id="ARBA00022898"/>
    </source>
</evidence>
<evidence type="ECO:0000256" key="1">
    <source>
        <dbReference type="ARBA" id="ARBA00001933"/>
    </source>
</evidence>
<dbReference type="Pfam" id="PF00266">
    <property type="entry name" value="Aminotran_5"/>
    <property type="match status" value="1"/>
</dbReference>
<dbReference type="InterPro" id="IPR000192">
    <property type="entry name" value="Aminotrans_V_dom"/>
</dbReference>
<evidence type="ECO:0000256" key="4">
    <source>
        <dbReference type="ARBA" id="ARBA00022679"/>
    </source>
</evidence>
<dbReference type="InterPro" id="IPR015422">
    <property type="entry name" value="PyrdxlP-dep_Trfase_small"/>
</dbReference>
<dbReference type="Gene3D" id="3.90.1150.10">
    <property type="entry name" value="Aspartate Aminotransferase, domain 1"/>
    <property type="match status" value="1"/>
</dbReference>
<gene>
    <name evidence="8" type="ORF">PMH09_15845</name>
</gene>
<evidence type="ECO:0000259" key="7">
    <source>
        <dbReference type="Pfam" id="PF00266"/>
    </source>
</evidence>
<dbReference type="PANTHER" id="PTHR43586:SF8">
    <property type="entry name" value="CYSTEINE DESULFURASE 1, CHLOROPLASTIC"/>
    <property type="match status" value="1"/>
</dbReference>
<protein>
    <recommendedName>
        <fullName evidence="3">cysteine desulfurase</fullName>
        <ecNumber evidence="3">2.8.1.7</ecNumber>
    </recommendedName>
</protein>
<sequence length="419" mass="46332">MILSTPTKPLADSVRADFPILHQEVHGHPLVYLDNAATSQKPTAVLDILQQYYQQDNANVHRGAHSLSARATEAYEGARDKVAKFVNARSRNEIVYTRNASEAINLVAYSWGLNTLQPGDEIILSVMEHHSNLVPWQIVAQKTGAVLKFVELTETEEFDFQQFQSLINPKTKLVSVVHVSNALGCVNPVEDIVKEARKHDANVLIDACQSAPHLPLDVQAIDCDWLVASGHKMCAATGIGFLYGKLELLESMPPFLGGGEMIADVFLDHSTYAELPHKFEAGTPAIAEAISLGAAVDYLTSVGRDRIHDYEKELTHYLFEQLQLIPDIRLYGPKPSAEKERAALATFTTGDIHVNDISALLDQSGIAIRTGHHCTQPLHRILGVHSTARASLYFYNTTEEIDRFIVALKDAIDFFKSVM</sequence>
<evidence type="ECO:0000256" key="3">
    <source>
        <dbReference type="ARBA" id="ARBA00012239"/>
    </source>
</evidence>
<name>A0ABT7BZN7_9CYAN</name>
<dbReference type="RefSeq" id="WP_283759315.1">
    <property type="nucleotide sequence ID" value="NZ_JAQOSQ010000017.1"/>
</dbReference>
<comment type="catalytic activity">
    <reaction evidence="6">
        <text>(sulfur carrier)-H + L-cysteine = (sulfur carrier)-SH + L-alanine</text>
        <dbReference type="Rhea" id="RHEA:43892"/>
        <dbReference type="Rhea" id="RHEA-COMP:14737"/>
        <dbReference type="Rhea" id="RHEA-COMP:14739"/>
        <dbReference type="ChEBI" id="CHEBI:29917"/>
        <dbReference type="ChEBI" id="CHEBI:35235"/>
        <dbReference type="ChEBI" id="CHEBI:57972"/>
        <dbReference type="ChEBI" id="CHEBI:64428"/>
        <dbReference type="EC" id="2.8.1.7"/>
    </reaction>
</comment>
<dbReference type="PANTHER" id="PTHR43586">
    <property type="entry name" value="CYSTEINE DESULFURASE"/>
    <property type="match status" value="1"/>
</dbReference>
<organism evidence="8 9">
    <name type="scientific">Roseofilum casamattae BLCC-M143</name>
    <dbReference type="NCBI Taxonomy" id="3022442"/>
    <lineage>
        <taxon>Bacteria</taxon>
        <taxon>Bacillati</taxon>
        <taxon>Cyanobacteriota</taxon>
        <taxon>Cyanophyceae</taxon>
        <taxon>Desertifilales</taxon>
        <taxon>Desertifilaceae</taxon>
        <taxon>Roseofilum</taxon>
        <taxon>Roseofilum casamattae</taxon>
    </lineage>
</organism>
<dbReference type="Proteomes" id="UP001232992">
    <property type="component" value="Unassembled WGS sequence"/>
</dbReference>
<dbReference type="NCBIfam" id="TIGR01979">
    <property type="entry name" value="sufS"/>
    <property type="match status" value="1"/>
</dbReference>
<comment type="similarity">
    <text evidence="2">Belongs to the class-V pyridoxal-phosphate-dependent aminotransferase family. Csd subfamily.</text>
</comment>
<keyword evidence="5" id="KW-0663">Pyridoxal phosphate</keyword>